<dbReference type="PANTHER" id="PTHR31639">
    <property type="entry name" value="F-BOX PROTEIN-LIKE"/>
    <property type="match status" value="1"/>
</dbReference>
<accession>A0AA39A445</accession>
<protein>
    <recommendedName>
        <fullName evidence="1">F-box/LRR-repeat protein 15/At3g58940/PEG3-like LRR domain-containing protein</fullName>
    </recommendedName>
</protein>
<dbReference type="AlphaFoldDB" id="A0AA39A445"/>
<dbReference type="SUPFAM" id="SSF81383">
    <property type="entry name" value="F-box domain"/>
    <property type="match status" value="1"/>
</dbReference>
<comment type="caution">
    <text evidence="2">The sequence shown here is derived from an EMBL/GenBank/DDBJ whole genome shotgun (WGS) entry which is preliminary data.</text>
</comment>
<dbReference type="InterPro" id="IPR036047">
    <property type="entry name" value="F-box-like_dom_sf"/>
</dbReference>
<organism evidence="2 3">
    <name type="scientific">Vitis rotundifolia</name>
    <name type="common">Muscadine grape</name>
    <dbReference type="NCBI Taxonomy" id="103349"/>
    <lineage>
        <taxon>Eukaryota</taxon>
        <taxon>Viridiplantae</taxon>
        <taxon>Streptophyta</taxon>
        <taxon>Embryophyta</taxon>
        <taxon>Tracheophyta</taxon>
        <taxon>Spermatophyta</taxon>
        <taxon>Magnoliopsida</taxon>
        <taxon>eudicotyledons</taxon>
        <taxon>Gunneridae</taxon>
        <taxon>Pentapetalae</taxon>
        <taxon>rosids</taxon>
        <taxon>Vitales</taxon>
        <taxon>Vitaceae</taxon>
        <taxon>Viteae</taxon>
        <taxon>Vitis</taxon>
    </lineage>
</organism>
<evidence type="ECO:0000259" key="1">
    <source>
        <dbReference type="Pfam" id="PF24758"/>
    </source>
</evidence>
<feature type="domain" description="F-box/LRR-repeat protein 15/At3g58940/PEG3-like LRR" evidence="1">
    <location>
        <begin position="301"/>
        <end position="404"/>
    </location>
</feature>
<evidence type="ECO:0000313" key="3">
    <source>
        <dbReference type="Proteomes" id="UP001168098"/>
    </source>
</evidence>
<proteinExistence type="predicted"/>
<name>A0AA39A445_VITRO</name>
<dbReference type="PANTHER" id="PTHR31639:SF139">
    <property type="entry name" value="F-BOX_LRR PLANT PROTEIN"/>
    <property type="match status" value="1"/>
</dbReference>
<dbReference type="InterPro" id="IPR055411">
    <property type="entry name" value="LRR_FXL15/At3g58940/PEG3-like"/>
</dbReference>
<dbReference type="InterPro" id="IPR032675">
    <property type="entry name" value="LRR_dom_sf"/>
</dbReference>
<sequence>MERLPTELIGNIISRLGPARDVVIASTTRKQWRDAFCCHLPTLSLNSKDRPSSYGISQFETEISTTLSQIERLQGLSISMDEIDEFSAPGVISRLMHSRETLRSLFYNVRTTSNVNILVIYERSKLETLFLAHNSITGVNPNYQGFSWLKSLSLKYVSISALDLSLLLTACPKIEILDLANLEIAMSDTQDKVELRSPTLKSISVEGISLDEFILEADSLERLHLKYCQLKLIKLVGKGTLKQLVIDDVTSNDVTSMDEIGEFSAFDVISWLMHSRETLRSLFYNVRTTSNVNILVIYERSKLETLFLAHNSITGVNPNYQGFSLLKSLSLKYVSISALDLSLLLTACPKIEILDLVNLERAMSDTQDKVELRSPTLKSICVEQISLDEFILEADSLERLHLKDCDLMLIKLVGKGTLKQLVIDGVTSIHFDIGVTLENLEVVDIYDFTIIWPQFYKMISRSSKLRRLRLWDVLFDDKNEIVDLETFAVCFPQLSHLSLWYVYLRDGVHYALAGSSHLENVIEMELGWTTINELFPYWVVGLVKRCPNLRKLVIHGEDMDSEETEECMRLTSLIKHFMDDKYEHVEVQLAYQ</sequence>
<dbReference type="Gene3D" id="3.80.10.10">
    <property type="entry name" value="Ribonuclease Inhibitor"/>
    <property type="match status" value="2"/>
</dbReference>
<feature type="domain" description="F-box/LRR-repeat protein 15/At3g58940/PEG3-like LRR" evidence="1">
    <location>
        <begin position="124"/>
        <end position="226"/>
    </location>
</feature>
<gene>
    <name evidence="2" type="ORF">PVL29_008211</name>
</gene>
<dbReference type="EMBL" id="JARBHA010000006">
    <property type="protein sequence ID" value="KAJ9699509.1"/>
    <property type="molecule type" value="Genomic_DNA"/>
</dbReference>
<evidence type="ECO:0000313" key="2">
    <source>
        <dbReference type="EMBL" id="KAJ9699509.1"/>
    </source>
</evidence>
<dbReference type="Pfam" id="PF24758">
    <property type="entry name" value="LRR_At5g56370"/>
    <property type="match status" value="2"/>
</dbReference>
<reference evidence="2 3" key="1">
    <citation type="journal article" date="2023" name="BMC Biotechnol.">
        <title>Vitis rotundifolia cv Carlos genome sequencing.</title>
        <authorList>
            <person name="Huff M."/>
            <person name="Hulse-Kemp A."/>
            <person name="Scheffler B."/>
            <person name="Youngblood R."/>
            <person name="Simpson S."/>
            <person name="Babiker E."/>
            <person name="Staton M."/>
        </authorList>
    </citation>
    <scope>NUCLEOTIDE SEQUENCE [LARGE SCALE GENOMIC DNA]</scope>
    <source>
        <tissue evidence="2">Leaf</tissue>
    </source>
</reference>
<keyword evidence="3" id="KW-1185">Reference proteome</keyword>
<dbReference type="SUPFAM" id="SSF52058">
    <property type="entry name" value="L domain-like"/>
    <property type="match status" value="1"/>
</dbReference>
<dbReference type="Proteomes" id="UP001168098">
    <property type="component" value="Unassembled WGS sequence"/>
</dbReference>